<organism evidence="2 3">
    <name type="scientific">Neptunicella marina</name>
    <dbReference type="NCBI Taxonomy" id="2125989"/>
    <lineage>
        <taxon>Bacteria</taxon>
        <taxon>Pseudomonadati</taxon>
        <taxon>Pseudomonadota</taxon>
        <taxon>Gammaproteobacteria</taxon>
        <taxon>Alteromonadales</taxon>
        <taxon>Alteromonadaceae</taxon>
        <taxon>Neptunicella</taxon>
    </lineage>
</organism>
<dbReference type="EMBL" id="JACNEP010000013">
    <property type="protein sequence ID" value="MBC3767093.1"/>
    <property type="molecule type" value="Genomic_DNA"/>
</dbReference>
<evidence type="ECO:0000313" key="3">
    <source>
        <dbReference type="Proteomes" id="UP000601768"/>
    </source>
</evidence>
<evidence type="ECO:0000256" key="1">
    <source>
        <dbReference type="SAM" id="Phobius"/>
    </source>
</evidence>
<dbReference type="Proteomes" id="UP000601768">
    <property type="component" value="Unassembled WGS sequence"/>
</dbReference>
<keyword evidence="1" id="KW-0472">Membrane</keyword>
<reference evidence="2" key="2">
    <citation type="submission" date="2020-08" db="EMBL/GenBank/DDBJ databases">
        <authorList>
            <person name="Lai Q."/>
        </authorList>
    </citation>
    <scope>NUCLEOTIDE SEQUENCE</scope>
    <source>
        <strain evidence="2">S27-2</strain>
    </source>
</reference>
<dbReference type="RefSeq" id="WP_186507608.1">
    <property type="nucleotide sequence ID" value="NZ_JACNEP010000013.1"/>
</dbReference>
<keyword evidence="3" id="KW-1185">Reference proteome</keyword>
<keyword evidence="1" id="KW-1133">Transmembrane helix</keyword>
<reference evidence="2" key="1">
    <citation type="journal article" date="2018" name="Int. J. Syst. Evol. Microbiol.">
        <title>Neptunicella marina gen. nov., sp. nov., isolated from surface seawater.</title>
        <authorList>
            <person name="Liu X."/>
            <person name="Lai Q."/>
            <person name="Du Y."/>
            <person name="Zhang X."/>
            <person name="Liu Z."/>
            <person name="Sun F."/>
            <person name="Shao Z."/>
        </authorList>
    </citation>
    <scope>NUCLEOTIDE SEQUENCE</scope>
    <source>
        <strain evidence="2">S27-2</strain>
    </source>
</reference>
<protein>
    <submittedName>
        <fullName evidence="2">Uncharacterized protein</fullName>
    </submittedName>
</protein>
<dbReference type="AlphaFoldDB" id="A0A8J6M336"/>
<feature type="transmembrane region" description="Helical" evidence="1">
    <location>
        <begin position="34"/>
        <end position="53"/>
    </location>
</feature>
<sequence length="77" mass="8794">MPVKKWITQYSIAWPLLVVLLGGIQYLKGRSTEYSIEFGLIWASVSLAIFAYVRVKNFRRGTDCALCNDLPARDNKQ</sequence>
<feature type="transmembrane region" description="Helical" evidence="1">
    <location>
        <begin position="12"/>
        <end position="28"/>
    </location>
</feature>
<accession>A0A8J6M336</accession>
<gene>
    <name evidence="2" type="ORF">H8B19_14500</name>
</gene>
<comment type="caution">
    <text evidence="2">The sequence shown here is derived from an EMBL/GenBank/DDBJ whole genome shotgun (WGS) entry which is preliminary data.</text>
</comment>
<evidence type="ECO:0000313" key="2">
    <source>
        <dbReference type="EMBL" id="MBC3767093.1"/>
    </source>
</evidence>
<keyword evidence="1" id="KW-0812">Transmembrane</keyword>
<proteinExistence type="predicted"/>
<name>A0A8J6M336_9ALTE</name>